<evidence type="ECO:0000256" key="1">
    <source>
        <dbReference type="SAM" id="Phobius"/>
    </source>
</evidence>
<protein>
    <submittedName>
        <fullName evidence="2">Uncharacterized protein</fullName>
    </submittedName>
</protein>
<comment type="caution">
    <text evidence="2">The sequence shown here is derived from an EMBL/GenBank/DDBJ whole genome shotgun (WGS) entry which is preliminary data.</text>
</comment>
<proteinExistence type="predicted"/>
<evidence type="ECO:0000313" key="2">
    <source>
        <dbReference type="EMBL" id="KAJ9587312.1"/>
    </source>
</evidence>
<reference evidence="2" key="1">
    <citation type="journal article" date="2023" name="IScience">
        <title>Live-bearing cockroach genome reveals convergent evolutionary mechanisms linked to viviparity in insects and beyond.</title>
        <authorList>
            <person name="Fouks B."/>
            <person name="Harrison M.C."/>
            <person name="Mikhailova A.A."/>
            <person name="Marchal E."/>
            <person name="English S."/>
            <person name="Carruthers M."/>
            <person name="Jennings E.C."/>
            <person name="Chiamaka E.L."/>
            <person name="Frigard R.A."/>
            <person name="Pippel M."/>
            <person name="Attardo G.M."/>
            <person name="Benoit J.B."/>
            <person name="Bornberg-Bauer E."/>
            <person name="Tobe S.S."/>
        </authorList>
    </citation>
    <scope>NUCLEOTIDE SEQUENCE</scope>
    <source>
        <strain evidence="2">Stay&amp;Tobe</strain>
    </source>
</reference>
<evidence type="ECO:0000313" key="3">
    <source>
        <dbReference type="Proteomes" id="UP001233999"/>
    </source>
</evidence>
<dbReference type="EMBL" id="JASPKZ010006454">
    <property type="protein sequence ID" value="KAJ9587312.1"/>
    <property type="molecule type" value="Genomic_DNA"/>
</dbReference>
<keyword evidence="1" id="KW-0472">Membrane</keyword>
<gene>
    <name evidence="2" type="ORF">L9F63_019168</name>
</gene>
<keyword evidence="1" id="KW-0812">Transmembrane</keyword>
<dbReference type="Proteomes" id="UP001233999">
    <property type="component" value="Unassembled WGS sequence"/>
</dbReference>
<keyword evidence="3" id="KW-1185">Reference proteome</keyword>
<keyword evidence="1" id="KW-1133">Transmembrane helix</keyword>
<dbReference type="AlphaFoldDB" id="A0AAD7ZW85"/>
<feature type="non-terminal residue" evidence="2">
    <location>
        <position position="1"/>
    </location>
</feature>
<accession>A0AAD7ZW85</accession>
<reference evidence="2" key="2">
    <citation type="submission" date="2023-05" db="EMBL/GenBank/DDBJ databases">
        <authorList>
            <person name="Fouks B."/>
        </authorList>
    </citation>
    <scope>NUCLEOTIDE SEQUENCE</scope>
    <source>
        <strain evidence="2">Stay&amp;Tobe</strain>
        <tissue evidence="2">Testes</tissue>
    </source>
</reference>
<feature type="transmembrane region" description="Helical" evidence="1">
    <location>
        <begin position="16"/>
        <end position="34"/>
    </location>
</feature>
<organism evidence="2 3">
    <name type="scientific">Diploptera punctata</name>
    <name type="common">Pacific beetle cockroach</name>
    <dbReference type="NCBI Taxonomy" id="6984"/>
    <lineage>
        <taxon>Eukaryota</taxon>
        <taxon>Metazoa</taxon>
        <taxon>Ecdysozoa</taxon>
        <taxon>Arthropoda</taxon>
        <taxon>Hexapoda</taxon>
        <taxon>Insecta</taxon>
        <taxon>Pterygota</taxon>
        <taxon>Neoptera</taxon>
        <taxon>Polyneoptera</taxon>
        <taxon>Dictyoptera</taxon>
        <taxon>Blattodea</taxon>
        <taxon>Blaberoidea</taxon>
        <taxon>Blaberidae</taxon>
        <taxon>Diplopterinae</taxon>
        <taxon>Diploptera</taxon>
    </lineage>
</organism>
<name>A0AAD7ZW85_DIPPU</name>
<feature type="non-terminal residue" evidence="2">
    <location>
        <position position="51"/>
    </location>
</feature>
<sequence>GVRNKAMFKQTNPKKFHWMILVFNTFFFYIDWASENRYFEDLTAVSELISI</sequence>